<organism evidence="7 8">
    <name type="scientific">Romboutsia weinsteinii</name>
    <dbReference type="NCBI Taxonomy" id="2020949"/>
    <lineage>
        <taxon>Bacteria</taxon>
        <taxon>Bacillati</taxon>
        <taxon>Bacillota</taxon>
        <taxon>Clostridia</taxon>
        <taxon>Peptostreptococcales</taxon>
        <taxon>Peptostreptococcaceae</taxon>
        <taxon>Romboutsia</taxon>
    </lineage>
</organism>
<evidence type="ECO:0000313" key="8">
    <source>
        <dbReference type="Proteomes" id="UP000215694"/>
    </source>
</evidence>
<evidence type="ECO:0000256" key="2">
    <source>
        <dbReference type="ARBA" id="ARBA00022475"/>
    </source>
</evidence>
<sequence length="125" mass="13819">MNISQLLESLKINIENMSTAERLLGGLATAALAMLVVFVVLILIAGLITIINKTPQEKQIETKESHNNIEVAETDEESLEDNLQLVSVITAAIMASSNNKNIVVRRITRSNNIQTNWEKMSKSEV</sequence>
<evidence type="ECO:0000256" key="4">
    <source>
        <dbReference type="ARBA" id="ARBA00022989"/>
    </source>
</evidence>
<reference evidence="7 8" key="1">
    <citation type="journal article" date="2017" name="Genome Announc.">
        <title>Draft Genome Sequence of Romboutsia weinsteinii sp. nov. Strain CCRI-19649(T) Isolated from Surface Water.</title>
        <authorList>
            <person name="Maheux A.F."/>
            <person name="Boudreau D.K."/>
            <person name="Berube E."/>
            <person name="Boissinot M."/>
            <person name="Cantin P."/>
            <person name="Raymond F."/>
            <person name="Corbeil J."/>
            <person name="Omar R.F."/>
            <person name="Bergeron M.G."/>
        </authorList>
    </citation>
    <scope>NUCLEOTIDE SEQUENCE [LARGE SCALE GENOMIC DNA]</scope>
    <source>
        <strain evidence="7 8">CCRI-19649</strain>
    </source>
</reference>
<keyword evidence="8" id="KW-1185">Reference proteome</keyword>
<evidence type="ECO:0000256" key="5">
    <source>
        <dbReference type="ARBA" id="ARBA00023136"/>
    </source>
</evidence>
<dbReference type="GO" id="GO:0015081">
    <property type="term" value="F:sodium ion transmembrane transporter activity"/>
    <property type="evidence" value="ECO:0007669"/>
    <property type="project" value="InterPro"/>
</dbReference>
<accession>A0A371J7I6</accession>
<keyword evidence="4 6" id="KW-1133">Transmembrane helix</keyword>
<keyword evidence="5 6" id="KW-0472">Membrane</keyword>
<dbReference type="GO" id="GO:0036376">
    <property type="term" value="P:sodium ion export across plasma membrane"/>
    <property type="evidence" value="ECO:0007669"/>
    <property type="project" value="InterPro"/>
</dbReference>
<comment type="subcellular location">
    <subcellularLocation>
        <location evidence="1">Cell membrane</location>
    </subcellularLocation>
</comment>
<gene>
    <name evidence="7" type="ORF">CHL78_004065</name>
</gene>
<feature type="transmembrane region" description="Helical" evidence="6">
    <location>
        <begin position="27"/>
        <end position="51"/>
    </location>
</feature>
<name>A0A371J7I6_9FIRM</name>
<dbReference type="Pfam" id="PF04277">
    <property type="entry name" value="OAD_gamma"/>
    <property type="match status" value="1"/>
</dbReference>
<evidence type="ECO:0000313" key="7">
    <source>
        <dbReference type="EMBL" id="RDY28719.1"/>
    </source>
</evidence>
<dbReference type="InterPro" id="IPR005899">
    <property type="entry name" value="Na_pump_deCOase"/>
</dbReference>
<keyword evidence="2" id="KW-1003">Cell membrane</keyword>
<dbReference type="OrthoDB" id="1757813at2"/>
<proteinExistence type="predicted"/>
<keyword evidence="3 6" id="KW-0812">Transmembrane</keyword>
<dbReference type="GO" id="GO:0005886">
    <property type="term" value="C:plasma membrane"/>
    <property type="evidence" value="ECO:0007669"/>
    <property type="project" value="UniProtKB-SubCell"/>
</dbReference>
<dbReference type="AlphaFoldDB" id="A0A371J7I6"/>
<protein>
    <submittedName>
        <fullName evidence="7">Uncharacterized protein</fullName>
    </submittedName>
</protein>
<comment type="caution">
    <text evidence="7">The sequence shown here is derived from an EMBL/GenBank/DDBJ whole genome shotgun (WGS) entry which is preliminary data.</text>
</comment>
<dbReference type="EMBL" id="NOJY02000005">
    <property type="protein sequence ID" value="RDY28719.1"/>
    <property type="molecule type" value="Genomic_DNA"/>
</dbReference>
<evidence type="ECO:0000256" key="6">
    <source>
        <dbReference type="SAM" id="Phobius"/>
    </source>
</evidence>
<dbReference type="RefSeq" id="WP_094366536.1">
    <property type="nucleotide sequence ID" value="NZ_NOJY02000005.1"/>
</dbReference>
<evidence type="ECO:0000256" key="1">
    <source>
        <dbReference type="ARBA" id="ARBA00004236"/>
    </source>
</evidence>
<dbReference type="Proteomes" id="UP000215694">
    <property type="component" value="Unassembled WGS sequence"/>
</dbReference>
<evidence type="ECO:0000256" key="3">
    <source>
        <dbReference type="ARBA" id="ARBA00022692"/>
    </source>
</evidence>